<evidence type="ECO:0000313" key="1">
    <source>
        <dbReference type="EMBL" id="GMN69848.1"/>
    </source>
</evidence>
<dbReference type="AlphaFoldDB" id="A0AA88E8T2"/>
<accession>A0AA88E8T2</accession>
<name>A0AA88E8T2_FICCA</name>
<keyword evidence="2" id="KW-1185">Reference proteome</keyword>
<dbReference type="EMBL" id="BTGU01000952">
    <property type="protein sequence ID" value="GMN69848.1"/>
    <property type="molecule type" value="Genomic_DNA"/>
</dbReference>
<reference evidence="1" key="1">
    <citation type="submission" date="2023-07" db="EMBL/GenBank/DDBJ databases">
        <title>draft genome sequence of fig (Ficus carica).</title>
        <authorList>
            <person name="Takahashi T."/>
            <person name="Nishimura K."/>
        </authorList>
    </citation>
    <scope>NUCLEOTIDE SEQUENCE</scope>
</reference>
<gene>
    <name evidence="1" type="ORF">TIFTF001_038894</name>
</gene>
<dbReference type="Proteomes" id="UP001187192">
    <property type="component" value="Unassembled WGS sequence"/>
</dbReference>
<evidence type="ECO:0000313" key="2">
    <source>
        <dbReference type="Proteomes" id="UP001187192"/>
    </source>
</evidence>
<protein>
    <submittedName>
        <fullName evidence="1">Uncharacterized protein</fullName>
    </submittedName>
</protein>
<proteinExistence type="predicted"/>
<comment type="caution">
    <text evidence="1">The sequence shown here is derived from an EMBL/GenBank/DDBJ whole genome shotgun (WGS) entry which is preliminary data.</text>
</comment>
<sequence length="83" mass="9165">MAVVAEFGVPIPLPNLQAESPLWAYKVQLQFHHKKWVFNGECDEPWIFGCECDEPWVFGCESDKSMKLGGQPVGLGAVAMLGV</sequence>
<organism evidence="1 2">
    <name type="scientific">Ficus carica</name>
    <name type="common">Common fig</name>
    <dbReference type="NCBI Taxonomy" id="3494"/>
    <lineage>
        <taxon>Eukaryota</taxon>
        <taxon>Viridiplantae</taxon>
        <taxon>Streptophyta</taxon>
        <taxon>Embryophyta</taxon>
        <taxon>Tracheophyta</taxon>
        <taxon>Spermatophyta</taxon>
        <taxon>Magnoliopsida</taxon>
        <taxon>eudicotyledons</taxon>
        <taxon>Gunneridae</taxon>
        <taxon>Pentapetalae</taxon>
        <taxon>rosids</taxon>
        <taxon>fabids</taxon>
        <taxon>Rosales</taxon>
        <taxon>Moraceae</taxon>
        <taxon>Ficeae</taxon>
        <taxon>Ficus</taxon>
    </lineage>
</organism>